<gene>
    <name evidence="2" type="ORF">IC230_03850</name>
</gene>
<dbReference type="InterPro" id="IPR026444">
    <property type="entry name" value="Secre_tail"/>
</dbReference>
<accession>A0A927AYI7</accession>
<dbReference type="NCBIfam" id="TIGR04183">
    <property type="entry name" value="Por_Secre_tail"/>
    <property type="match status" value="1"/>
</dbReference>
<dbReference type="AlphaFoldDB" id="A0A927AYI7"/>
<dbReference type="Proteomes" id="UP000653797">
    <property type="component" value="Unassembled WGS sequence"/>
</dbReference>
<organism evidence="2 3">
    <name type="scientific">Spirosoma validum</name>
    <dbReference type="NCBI Taxonomy" id="2771355"/>
    <lineage>
        <taxon>Bacteria</taxon>
        <taxon>Pseudomonadati</taxon>
        <taxon>Bacteroidota</taxon>
        <taxon>Cytophagia</taxon>
        <taxon>Cytophagales</taxon>
        <taxon>Cytophagaceae</taxon>
        <taxon>Spirosoma</taxon>
    </lineage>
</organism>
<evidence type="ECO:0000313" key="2">
    <source>
        <dbReference type="EMBL" id="MBD2752012.1"/>
    </source>
</evidence>
<name>A0A927AYI7_9BACT</name>
<dbReference type="Gene3D" id="2.60.40.10">
    <property type="entry name" value="Immunoglobulins"/>
    <property type="match status" value="1"/>
</dbReference>
<dbReference type="InterPro" id="IPR013783">
    <property type="entry name" value="Ig-like_fold"/>
</dbReference>
<keyword evidence="1" id="KW-0732">Signal</keyword>
<dbReference type="EMBL" id="JACXAA010000001">
    <property type="protein sequence ID" value="MBD2752012.1"/>
    <property type="molecule type" value="Genomic_DNA"/>
</dbReference>
<keyword evidence="3" id="KW-1185">Reference proteome</keyword>
<feature type="signal peptide" evidence="1">
    <location>
        <begin position="1"/>
        <end position="23"/>
    </location>
</feature>
<reference evidence="2" key="1">
    <citation type="submission" date="2020-09" db="EMBL/GenBank/DDBJ databases">
        <authorList>
            <person name="Kim M.K."/>
        </authorList>
    </citation>
    <scope>NUCLEOTIDE SEQUENCE</scope>
    <source>
        <strain evidence="2">BT704</strain>
    </source>
</reference>
<protein>
    <submittedName>
        <fullName evidence="2">T9SS type A sorting domain-containing protein</fullName>
    </submittedName>
</protein>
<evidence type="ECO:0000313" key="3">
    <source>
        <dbReference type="Proteomes" id="UP000653797"/>
    </source>
</evidence>
<sequence length="274" mass="29450">MMSRRHLLLSGLLVAGQSLTALAQNGAHRLTPAQRIAPPVSAIQREVDRLVAITKPGYYSRQANAFLKAARAPSDCAGACIRGSAPLLVTLISFTGERLDATQVNLNWSTSSEINNDHFAIERSANPAAGFEAIGTVVGQGTTSSTARYSFIDPNTSTGYTYYRLKPVERDGTVSYSSIIAIKGYTEVLGVKAFPNPGFHRDLSFLVSGVRSGESLSVSVFDARGVVIYQNPNYVLGANQQIFLSGFSTLRAGSYYVQIKTSQQQASTTFIVVP</sequence>
<comment type="caution">
    <text evidence="2">The sequence shown here is derived from an EMBL/GenBank/DDBJ whole genome shotgun (WGS) entry which is preliminary data.</text>
</comment>
<proteinExistence type="predicted"/>
<evidence type="ECO:0000256" key="1">
    <source>
        <dbReference type="SAM" id="SignalP"/>
    </source>
</evidence>
<dbReference type="RefSeq" id="WP_191037630.1">
    <property type="nucleotide sequence ID" value="NZ_JACXAA010000001.1"/>
</dbReference>
<feature type="chain" id="PRO_5037801811" evidence="1">
    <location>
        <begin position="24"/>
        <end position="274"/>
    </location>
</feature>